<dbReference type="EC" id="4.3.2.1" evidence="1 2"/>
<feature type="domain" description="Fumarate lyase N-terminal" evidence="4">
    <location>
        <begin position="31"/>
        <end position="299"/>
    </location>
</feature>
<keyword evidence="3" id="KW-1133">Transmembrane helix</keyword>
<dbReference type="AlphaFoldDB" id="A0A8T4L4K2"/>
<dbReference type="Proteomes" id="UP000678237">
    <property type="component" value="Unassembled WGS sequence"/>
</dbReference>
<evidence type="ECO:0000256" key="1">
    <source>
        <dbReference type="HAMAP-Rule" id="MF_00006"/>
    </source>
</evidence>
<evidence type="ECO:0000256" key="2">
    <source>
        <dbReference type="NCBIfam" id="TIGR00838"/>
    </source>
</evidence>
<keyword evidence="1" id="KW-0963">Cytoplasm</keyword>
<evidence type="ECO:0000256" key="3">
    <source>
        <dbReference type="SAM" id="Phobius"/>
    </source>
</evidence>
<gene>
    <name evidence="1 5" type="primary">argH</name>
    <name evidence="5" type="ORF">J4203_00145</name>
</gene>
<evidence type="ECO:0000259" key="4">
    <source>
        <dbReference type="Pfam" id="PF00206"/>
    </source>
</evidence>
<dbReference type="CDD" id="cd01359">
    <property type="entry name" value="Argininosuccinate_lyase"/>
    <property type="match status" value="1"/>
</dbReference>
<comment type="pathway">
    <text evidence="1">Amino-acid biosynthesis; L-arginine biosynthesis; L-arginine from L-ornithine and carbamoyl phosphate: step 3/3.</text>
</comment>
<dbReference type="GO" id="GO:0005829">
    <property type="term" value="C:cytosol"/>
    <property type="evidence" value="ECO:0007669"/>
    <property type="project" value="TreeGrafter"/>
</dbReference>
<dbReference type="Pfam" id="PF00206">
    <property type="entry name" value="Lyase_1"/>
    <property type="match status" value="1"/>
</dbReference>
<dbReference type="InterPro" id="IPR009049">
    <property type="entry name" value="Argininosuccinate_lyase"/>
</dbReference>
<protein>
    <recommendedName>
        <fullName evidence="1 2">Argininosuccinate lyase</fullName>
        <shortName evidence="1">ASAL</shortName>
        <ecNumber evidence="1 2">4.3.2.1</ecNumber>
    </recommendedName>
    <alternativeName>
        <fullName evidence="1">Arginosuccinase</fullName>
    </alternativeName>
</protein>
<comment type="subcellular location">
    <subcellularLocation>
        <location evidence="1">Cytoplasm</location>
    </subcellularLocation>
</comment>
<dbReference type="Gene3D" id="1.10.40.30">
    <property type="entry name" value="Fumarase/aspartase (C-terminal domain)"/>
    <property type="match status" value="1"/>
</dbReference>
<dbReference type="EMBL" id="JAGVWE010000002">
    <property type="protein sequence ID" value="MBS3062258.1"/>
    <property type="molecule type" value="Genomic_DNA"/>
</dbReference>
<dbReference type="SUPFAM" id="SSF48557">
    <property type="entry name" value="L-aspartase-like"/>
    <property type="match status" value="1"/>
</dbReference>
<keyword evidence="3" id="KW-0472">Membrane</keyword>
<dbReference type="GO" id="GO:0004056">
    <property type="term" value="F:argininosuccinate lyase activity"/>
    <property type="evidence" value="ECO:0007669"/>
    <property type="project" value="UniProtKB-UniRule"/>
</dbReference>
<keyword evidence="3" id="KW-0812">Transmembrane</keyword>
<comment type="caution">
    <text evidence="5">The sequence shown here is derived from an EMBL/GenBank/DDBJ whole genome shotgun (WGS) entry which is preliminary data.</text>
</comment>
<dbReference type="Gene3D" id="1.10.275.10">
    <property type="entry name" value="Fumarase/aspartase (N-terminal domain)"/>
    <property type="match status" value="1"/>
</dbReference>
<dbReference type="PRINTS" id="PR00149">
    <property type="entry name" value="FUMRATELYASE"/>
</dbReference>
<proteinExistence type="inferred from homology"/>
<dbReference type="InterPro" id="IPR022761">
    <property type="entry name" value="Fumarate_lyase_N"/>
</dbReference>
<sequence length="455" mass="48661">MKLWQKQTKLDAAVEAFTVDDDWELDNQLVWADAATNLAHAHALQKAGLLSAEELQAIKGALQQVVSLHAQGLFPVKPEDEDVHTAVENFLTEELGETGAKIHAGKSRNDQVLCDTRLHAKKELLAIGLGTVALANALAVLAGQHEKTLMPGYTHSRKAMPSTLGLWFAAHAEALADDVEGLLQALALIDQCPLGSAAGYGSQLPLDRELEAKLLGFAGVQNNVLYAQNSRGKFEAVVLAALQQVMLDLGKLSADAILFSMPEFGFLSLPEKFCTGSSIMPQKKNPDVFELLRGKASVVGACLFQVANLVAGLPSGYHRDYQLTKEPLLKGLKTAREAVSVALSVVQGLKGNPAACLAACSPEIFSAWQALESAKKGVPFRSAYQETAKKLPGGKPLLVPAFSELFNAKLLGSPAALGLPQLKEKLSAKEKSLEEKSRVLASAWKKLWGKTHAGP</sequence>
<dbReference type="NCBIfam" id="TIGR00838">
    <property type="entry name" value="argH"/>
    <property type="match status" value="1"/>
</dbReference>
<dbReference type="PANTHER" id="PTHR43814:SF1">
    <property type="entry name" value="ARGININOSUCCINATE LYASE"/>
    <property type="match status" value="1"/>
</dbReference>
<name>A0A8T4L4K2_9ARCH</name>
<dbReference type="PROSITE" id="PS00163">
    <property type="entry name" value="FUMARATE_LYASES"/>
    <property type="match status" value="1"/>
</dbReference>
<evidence type="ECO:0000313" key="5">
    <source>
        <dbReference type="EMBL" id="MBS3062258.1"/>
    </source>
</evidence>
<feature type="transmembrane region" description="Helical" evidence="3">
    <location>
        <begin position="124"/>
        <end position="143"/>
    </location>
</feature>
<keyword evidence="1" id="KW-0055">Arginine biosynthesis</keyword>
<keyword evidence="1 5" id="KW-0456">Lyase</keyword>
<dbReference type="Gene3D" id="1.20.200.10">
    <property type="entry name" value="Fumarase/aspartase (Central domain)"/>
    <property type="match status" value="1"/>
</dbReference>
<dbReference type="GO" id="GO:0042450">
    <property type="term" value="P:L-arginine biosynthetic process via ornithine"/>
    <property type="evidence" value="ECO:0007669"/>
    <property type="project" value="UniProtKB-UniRule"/>
</dbReference>
<organism evidence="5 6">
    <name type="scientific">Candidatus Iainarchaeum sp</name>
    <dbReference type="NCBI Taxonomy" id="3101447"/>
    <lineage>
        <taxon>Archaea</taxon>
        <taxon>Candidatus Iainarchaeota</taxon>
        <taxon>Candidatus Iainarchaeia</taxon>
        <taxon>Candidatus Iainarchaeales</taxon>
        <taxon>Candidatus Iainarchaeaceae</taxon>
        <taxon>Candidatus Iainarchaeum</taxon>
    </lineage>
</organism>
<accession>A0A8T4L4K2</accession>
<reference evidence="5" key="1">
    <citation type="submission" date="2021-03" db="EMBL/GenBank/DDBJ databases">
        <authorList>
            <person name="Jaffe A."/>
        </authorList>
    </citation>
    <scope>NUCLEOTIDE SEQUENCE</scope>
    <source>
        <strain evidence="5">RIFCSPLOWO2_01_FULL_58_19</strain>
    </source>
</reference>
<dbReference type="InterPro" id="IPR020557">
    <property type="entry name" value="Fumarate_lyase_CS"/>
</dbReference>
<dbReference type="InterPro" id="IPR008948">
    <property type="entry name" value="L-Aspartase-like"/>
</dbReference>
<comment type="catalytic activity">
    <reaction evidence="1">
        <text>2-(N(omega)-L-arginino)succinate = fumarate + L-arginine</text>
        <dbReference type="Rhea" id="RHEA:24020"/>
        <dbReference type="ChEBI" id="CHEBI:29806"/>
        <dbReference type="ChEBI" id="CHEBI:32682"/>
        <dbReference type="ChEBI" id="CHEBI:57472"/>
        <dbReference type="EC" id="4.3.2.1"/>
    </reaction>
</comment>
<dbReference type="HAMAP" id="MF_00006">
    <property type="entry name" value="Arg_succ_lyase"/>
    <property type="match status" value="1"/>
</dbReference>
<reference evidence="5" key="2">
    <citation type="submission" date="2021-05" db="EMBL/GenBank/DDBJ databases">
        <title>Protein family content uncovers lineage relationships and bacterial pathway maintenance mechanisms in DPANN archaea.</title>
        <authorList>
            <person name="Castelle C.J."/>
            <person name="Meheust R."/>
            <person name="Jaffe A.L."/>
            <person name="Seitz K."/>
            <person name="Gong X."/>
            <person name="Baker B.J."/>
            <person name="Banfield J.F."/>
        </authorList>
    </citation>
    <scope>NUCLEOTIDE SEQUENCE</scope>
    <source>
        <strain evidence="5">RIFCSPLOWO2_01_FULL_58_19</strain>
    </source>
</reference>
<dbReference type="InterPro" id="IPR024083">
    <property type="entry name" value="Fumarase/histidase_N"/>
</dbReference>
<dbReference type="InterPro" id="IPR000362">
    <property type="entry name" value="Fumarate_lyase_fam"/>
</dbReference>
<dbReference type="PRINTS" id="PR00145">
    <property type="entry name" value="ARGSUCLYASE"/>
</dbReference>
<dbReference type="PANTHER" id="PTHR43814">
    <property type="entry name" value="ARGININOSUCCINATE LYASE"/>
    <property type="match status" value="1"/>
</dbReference>
<comment type="similarity">
    <text evidence="1">Belongs to the lyase 1 family. Argininosuccinate lyase subfamily.</text>
</comment>
<keyword evidence="1" id="KW-0028">Amino-acid biosynthesis</keyword>
<evidence type="ECO:0000313" key="6">
    <source>
        <dbReference type="Proteomes" id="UP000678237"/>
    </source>
</evidence>